<keyword evidence="2" id="KW-0238">DNA-binding</keyword>
<feature type="domain" description="HTH marR-type" evidence="4">
    <location>
        <begin position="17"/>
        <end position="151"/>
    </location>
</feature>
<evidence type="ECO:0000256" key="1">
    <source>
        <dbReference type="ARBA" id="ARBA00023015"/>
    </source>
</evidence>
<dbReference type="InterPro" id="IPR036388">
    <property type="entry name" value="WH-like_DNA-bd_sf"/>
</dbReference>
<evidence type="ECO:0000256" key="2">
    <source>
        <dbReference type="ARBA" id="ARBA00023125"/>
    </source>
</evidence>
<dbReference type="RefSeq" id="WP_282336739.1">
    <property type="nucleotide sequence ID" value="NZ_JASBRG010000008.1"/>
</dbReference>
<dbReference type="Pfam" id="PF12802">
    <property type="entry name" value="MarR_2"/>
    <property type="match status" value="1"/>
</dbReference>
<dbReference type="PROSITE" id="PS01117">
    <property type="entry name" value="HTH_MARR_1"/>
    <property type="match status" value="1"/>
</dbReference>
<dbReference type="SUPFAM" id="SSF46785">
    <property type="entry name" value="Winged helix' DNA-binding domain"/>
    <property type="match status" value="1"/>
</dbReference>
<gene>
    <name evidence="5" type="ORF">QJ048_22625</name>
</gene>
<dbReference type="InterPro" id="IPR023187">
    <property type="entry name" value="Tscrpt_reg_MarR-type_CS"/>
</dbReference>
<keyword evidence="6" id="KW-1185">Reference proteome</keyword>
<name>A0ABT6RJ56_9BACT</name>
<dbReference type="PANTHER" id="PTHR42756">
    <property type="entry name" value="TRANSCRIPTIONAL REGULATOR, MARR"/>
    <property type="match status" value="1"/>
</dbReference>
<evidence type="ECO:0000313" key="6">
    <source>
        <dbReference type="Proteomes" id="UP001226434"/>
    </source>
</evidence>
<dbReference type="PROSITE" id="PS50995">
    <property type="entry name" value="HTH_MARR_2"/>
    <property type="match status" value="1"/>
</dbReference>
<dbReference type="InterPro" id="IPR000835">
    <property type="entry name" value="HTH_MarR-typ"/>
</dbReference>
<evidence type="ECO:0000256" key="3">
    <source>
        <dbReference type="ARBA" id="ARBA00023163"/>
    </source>
</evidence>
<accession>A0ABT6RJ56</accession>
<dbReference type="Gene3D" id="1.10.10.10">
    <property type="entry name" value="Winged helix-like DNA-binding domain superfamily/Winged helix DNA-binding domain"/>
    <property type="match status" value="1"/>
</dbReference>
<organism evidence="5 6">
    <name type="scientific">Pinibacter soli</name>
    <dbReference type="NCBI Taxonomy" id="3044211"/>
    <lineage>
        <taxon>Bacteria</taxon>
        <taxon>Pseudomonadati</taxon>
        <taxon>Bacteroidota</taxon>
        <taxon>Chitinophagia</taxon>
        <taxon>Chitinophagales</taxon>
        <taxon>Chitinophagaceae</taxon>
        <taxon>Pinibacter</taxon>
    </lineage>
</organism>
<comment type="caution">
    <text evidence="5">The sequence shown here is derived from an EMBL/GenBank/DDBJ whole genome shotgun (WGS) entry which is preliminary data.</text>
</comment>
<dbReference type="SMART" id="SM00347">
    <property type="entry name" value="HTH_MARR"/>
    <property type="match status" value="1"/>
</dbReference>
<evidence type="ECO:0000313" key="5">
    <source>
        <dbReference type="EMBL" id="MDI3322602.1"/>
    </source>
</evidence>
<keyword evidence="3" id="KW-0804">Transcription</keyword>
<reference evidence="5 6" key="1">
    <citation type="submission" date="2023-05" db="EMBL/GenBank/DDBJ databases">
        <title>Genome sequence of Pinibacter sp. MAH-24.</title>
        <authorList>
            <person name="Huq M.A."/>
        </authorList>
    </citation>
    <scope>NUCLEOTIDE SEQUENCE [LARGE SCALE GENOMIC DNA]</scope>
    <source>
        <strain evidence="5 6">MAH-24</strain>
    </source>
</reference>
<dbReference type="Proteomes" id="UP001226434">
    <property type="component" value="Unassembled WGS sequence"/>
</dbReference>
<dbReference type="PRINTS" id="PR00598">
    <property type="entry name" value="HTHMARR"/>
</dbReference>
<protein>
    <submittedName>
        <fullName evidence="5">MarR family winged helix-turn-helix transcriptional regulator</fullName>
    </submittedName>
</protein>
<proteinExistence type="predicted"/>
<dbReference type="PANTHER" id="PTHR42756:SF1">
    <property type="entry name" value="TRANSCRIPTIONAL REPRESSOR OF EMRAB OPERON"/>
    <property type="match status" value="1"/>
</dbReference>
<keyword evidence="1" id="KW-0805">Transcription regulation</keyword>
<sequence length="158" mass="17752">MKMPKDISDSPLFDDLRGTLHFQLHRIQKAMFRNGNHLMQKLDVPLQMEQLPVLMVICAKKELSQQDVADILGRDKSSVMRTITTMVKKGLVTVSQDVNDKRRNNVIPTKNGNALTVKLKNIAKEAEAEALKAFSVEEKETILAALIDIADKLEGKNK</sequence>
<dbReference type="EMBL" id="JASBRG010000008">
    <property type="protein sequence ID" value="MDI3322602.1"/>
    <property type="molecule type" value="Genomic_DNA"/>
</dbReference>
<evidence type="ECO:0000259" key="4">
    <source>
        <dbReference type="PROSITE" id="PS50995"/>
    </source>
</evidence>
<dbReference type="InterPro" id="IPR036390">
    <property type="entry name" value="WH_DNA-bd_sf"/>
</dbReference>